<proteinExistence type="inferred from homology"/>
<dbReference type="InterPro" id="IPR008927">
    <property type="entry name" value="6-PGluconate_DH-like_C_sf"/>
</dbReference>
<dbReference type="SUPFAM" id="SSF48179">
    <property type="entry name" value="6-phosphogluconate dehydrogenase C-terminal domain-like"/>
    <property type="match status" value="1"/>
</dbReference>
<evidence type="ECO:0000256" key="4">
    <source>
        <dbReference type="ARBA" id="ARBA00011233"/>
    </source>
</evidence>
<evidence type="ECO:0000313" key="14">
    <source>
        <dbReference type="EMBL" id="GGC46225.1"/>
    </source>
</evidence>
<evidence type="ECO:0000256" key="10">
    <source>
        <dbReference type="ARBA" id="ARBA00030169"/>
    </source>
</evidence>
<evidence type="ECO:0000259" key="13">
    <source>
        <dbReference type="Pfam" id="PF03446"/>
    </source>
</evidence>
<comment type="catalytic activity">
    <reaction evidence="1">
        <text>4-hydroxy-4-methyl-2-oxoglutarate = 2 pyruvate</text>
        <dbReference type="Rhea" id="RHEA:22748"/>
        <dbReference type="ChEBI" id="CHEBI:15361"/>
        <dbReference type="ChEBI" id="CHEBI:58276"/>
        <dbReference type="EC" id="4.1.3.17"/>
    </reaction>
</comment>
<dbReference type="PANTHER" id="PTHR33254:SF4">
    <property type="entry name" value="4-HYDROXY-4-METHYL-2-OXOGLUTARATE ALDOLASE 3-RELATED"/>
    <property type="match status" value="1"/>
</dbReference>
<comment type="catalytic activity">
    <reaction evidence="12">
        <text>oxaloacetate + H(+) = pyruvate + CO2</text>
        <dbReference type="Rhea" id="RHEA:15641"/>
        <dbReference type="ChEBI" id="CHEBI:15361"/>
        <dbReference type="ChEBI" id="CHEBI:15378"/>
        <dbReference type="ChEBI" id="CHEBI:16452"/>
        <dbReference type="ChEBI" id="CHEBI:16526"/>
        <dbReference type="EC" id="4.1.1.112"/>
    </reaction>
</comment>
<evidence type="ECO:0000256" key="7">
    <source>
        <dbReference type="ARBA" id="ARBA00016549"/>
    </source>
</evidence>
<evidence type="ECO:0000313" key="15">
    <source>
        <dbReference type="Proteomes" id="UP000632322"/>
    </source>
</evidence>
<dbReference type="InterPro" id="IPR013328">
    <property type="entry name" value="6PGD_dom2"/>
</dbReference>
<comment type="caution">
    <text evidence="14">The sequence shown here is derived from an EMBL/GenBank/DDBJ whole genome shotgun (WGS) entry which is preliminary data.</text>
</comment>
<dbReference type="Proteomes" id="UP000632322">
    <property type="component" value="Unassembled WGS sequence"/>
</dbReference>
<comment type="subunit">
    <text evidence="4">Homotrimer.</text>
</comment>
<evidence type="ECO:0000256" key="3">
    <source>
        <dbReference type="ARBA" id="ARBA00008621"/>
    </source>
</evidence>
<comment type="cofactor">
    <cofactor evidence="2">
        <name>a divalent metal cation</name>
        <dbReference type="ChEBI" id="CHEBI:60240"/>
    </cofactor>
</comment>
<evidence type="ECO:0000256" key="5">
    <source>
        <dbReference type="ARBA" id="ARBA00012213"/>
    </source>
</evidence>
<dbReference type="SUPFAM" id="SSF51735">
    <property type="entry name" value="NAD(P)-binding Rossmann-fold domains"/>
    <property type="match status" value="1"/>
</dbReference>
<name>A0ABQ1MTB8_9MICO</name>
<organism evidence="14 15">
    <name type="scientific">Brevibacterium sediminis</name>
    <dbReference type="NCBI Taxonomy" id="1857024"/>
    <lineage>
        <taxon>Bacteria</taxon>
        <taxon>Bacillati</taxon>
        <taxon>Actinomycetota</taxon>
        <taxon>Actinomycetes</taxon>
        <taxon>Micrococcales</taxon>
        <taxon>Brevibacteriaceae</taxon>
        <taxon>Brevibacterium</taxon>
    </lineage>
</organism>
<evidence type="ECO:0000256" key="11">
    <source>
        <dbReference type="ARBA" id="ARBA00032305"/>
    </source>
</evidence>
<dbReference type="PANTHER" id="PTHR33254">
    <property type="entry name" value="4-HYDROXY-4-METHYL-2-OXOGLUTARATE ALDOLASE 3-RELATED"/>
    <property type="match status" value="1"/>
</dbReference>
<comment type="function">
    <text evidence="8">Catalyzes the aldol cleavage of 4-hydroxy-4-methyl-2-oxoglutarate (HMG) into 2 molecules of pyruvate. Also contains a secondary oxaloacetate (OAA) decarboxylase activity due to the common pyruvate enolate transition state formed following C-C bond cleavage in the retro-aldol and decarboxylation reactions.</text>
</comment>
<accession>A0ABQ1MTB8</accession>
<feature type="domain" description="6-phosphogluconate dehydrogenase NADP-binding" evidence="13">
    <location>
        <begin position="3"/>
        <end position="133"/>
    </location>
</feature>
<evidence type="ECO:0000256" key="9">
    <source>
        <dbReference type="ARBA" id="ARBA00029596"/>
    </source>
</evidence>
<dbReference type="EC" id="4.1.1.112" evidence="6"/>
<dbReference type="RefSeq" id="WP_181272089.1">
    <property type="nucleotide sequence ID" value="NZ_BMJG01000014.1"/>
</dbReference>
<evidence type="ECO:0000256" key="12">
    <source>
        <dbReference type="ARBA" id="ARBA00047973"/>
    </source>
</evidence>
<sequence>MRVTILGLGEAGSAYASAFAEAGQAVTGFDPSPVATPPHVARAASAAEAVSDAEVVLGLTTAAPSVAVASEAAGHLRSEAIYIDMNAGSPQKKREVQSALGSDAKFVDGAVIGSVIQFGARAHVLLSGPYSDLAATVLGTIGAQTESLQGQIGDASQRKLLRSVFMKGLGALITEAIQAGEEAGETEWVRAQIAGELALGEKALDRLLNGTAQHARRRSIELNDSLTLLASFPRQWPMTQAAQSVHLTLSRTEEASVAEQLASIPTSALGDAGDRLGFLDSAVKPIWKSAPISGRAFTVHTRPGDNLAIHQALPLTQPGDILVVAGGGDCERALIGELIAERAQLRGIAGMVIDGAIRDVDEIEALGFPVWARGVSPAGPYKTGPGRLRETISAAGAVCHHGDFIVADADGVFVVNPLEAEKVLADGRAVVADEEGRKAAMRQEASQQTQ</sequence>
<dbReference type="InterPro" id="IPR005493">
    <property type="entry name" value="RraA/RraA-like"/>
</dbReference>
<dbReference type="CDD" id="cd16841">
    <property type="entry name" value="RraA_family"/>
    <property type="match status" value="1"/>
</dbReference>
<dbReference type="Pfam" id="PF03737">
    <property type="entry name" value="RraA-like"/>
    <property type="match status" value="1"/>
</dbReference>
<dbReference type="Gene3D" id="3.40.50.720">
    <property type="entry name" value="NAD(P)-binding Rossmann-like Domain"/>
    <property type="match status" value="1"/>
</dbReference>
<dbReference type="EMBL" id="BMJG01000014">
    <property type="protein sequence ID" value="GGC46225.1"/>
    <property type="molecule type" value="Genomic_DNA"/>
</dbReference>
<dbReference type="InterPro" id="IPR036291">
    <property type="entry name" value="NAD(P)-bd_dom_sf"/>
</dbReference>
<keyword evidence="15" id="KW-1185">Reference proteome</keyword>
<dbReference type="Gene3D" id="3.50.30.40">
    <property type="entry name" value="Ribonuclease E inhibitor RraA/RraA-like"/>
    <property type="match status" value="1"/>
</dbReference>
<dbReference type="Pfam" id="PF03446">
    <property type="entry name" value="NAD_binding_2"/>
    <property type="match status" value="1"/>
</dbReference>
<evidence type="ECO:0000256" key="2">
    <source>
        <dbReference type="ARBA" id="ARBA00001968"/>
    </source>
</evidence>
<comment type="similarity">
    <text evidence="3">Belongs to the class II aldolase/RraA-like family.</text>
</comment>
<evidence type="ECO:0000256" key="6">
    <source>
        <dbReference type="ARBA" id="ARBA00012947"/>
    </source>
</evidence>
<dbReference type="EC" id="4.1.3.17" evidence="5"/>
<reference evidence="15" key="1">
    <citation type="journal article" date="2019" name="Int. J. Syst. Evol. Microbiol.">
        <title>The Global Catalogue of Microorganisms (GCM) 10K type strain sequencing project: providing services to taxonomists for standard genome sequencing and annotation.</title>
        <authorList>
            <consortium name="The Broad Institute Genomics Platform"/>
            <consortium name="The Broad Institute Genome Sequencing Center for Infectious Disease"/>
            <person name="Wu L."/>
            <person name="Ma J."/>
        </authorList>
    </citation>
    <scope>NUCLEOTIDE SEQUENCE [LARGE SCALE GENOMIC DNA]</scope>
    <source>
        <strain evidence="15">CGMCC 1.15472</strain>
    </source>
</reference>
<dbReference type="InterPro" id="IPR036704">
    <property type="entry name" value="RraA/RraA-like_sf"/>
</dbReference>
<evidence type="ECO:0000256" key="1">
    <source>
        <dbReference type="ARBA" id="ARBA00001342"/>
    </source>
</evidence>
<dbReference type="InterPro" id="IPR006115">
    <property type="entry name" value="6PGDH_NADP-bd"/>
</dbReference>
<evidence type="ECO:0000256" key="8">
    <source>
        <dbReference type="ARBA" id="ARBA00025046"/>
    </source>
</evidence>
<dbReference type="SUPFAM" id="SSF89562">
    <property type="entry name" value="RraA-like"/>
    <property type="match status" value="1"/>
</dbReference>
<gene>
    <name evidence="14" type="ORF">GCM10010974_30590</name>
</gene>
<dbReference type="Gene3D" id="1.10.1040.10">
    <property type="entry name" value="N-(1-d-carboxylethyl)-l-norvaline Dehydrogenase, domain 2"/>
    <property type="match status" value="1"/>
</dbReference>
<protein>
    <recommendedName>
        <fullName evidence="7">Putative 4-hydroxy-4-methyl-2-oxoglutarate aldolase</fullName>
        <ecNumber evidence="6">4.1.1.112</ecNumber>
        <ecNumber evidence="5">4.1.3.17</ecNumber>
    </recommendedName>
    <alternativeName>
        <fullName evidence="11">Oxaloacetate decarboxylase</fullName>
    </alternativeName>
    <alternativeName>
        <fullName evidence="9">Regulator of ribonuclease activity homolog</fullName>
    </alternativeName>
    <alternativeName>
        <fullName evidence="10">RraA-like protein</fullName>
    </alternativeName>
</protein>